<dbReference type="GO" id="GO:0004693">
    <property type="term" value="F:cyclin-dependent protein serine/threonine kinase activity"/>
    <property type="evidence" value="ECO:0007669"/>
    <property type="project" value="UniProtKB-EC"/>
</dbReference>
<keyword evidence="10" id="KW-0131">Cell cycle</keyword>
<comment type="similarity">
    <text evidence="2">Belongs to the protein kinase superfamily. CMGC Ser/Thr protein kinase family. CDC2/CDKX subfamily.</text>
</comment>
<evidence type="ECO:0000256" key="3">
    <source>
        <dbReference type="ARBA" id="ARBA00012425"/>
    </source>
</evidence>
<protein>
    <recommendedName>
        <fullName evidence="3">cyclin-dependent kinase</fullName>
        <ecNumber evidence="3">2.7.11.22</ecNumber>
    </recommendedName>
    <alternativeName>
        <fullName evidence="13">Galactosyltransferase-associated protein kinase p58/GTA</fullName>
    </alternativeName>
</protein>
<keyword evidence="6" id="KW-0808">Transferase</keyword>
<dbReference type="InterPro" id="IPR000719">
    <property type="entry name" value="Prot_kinase_dom"/>
</dbReference>
<evidence type="ECO:0000256" key="6">
    <source>
        <dbReference type="ARBA" id="ARBA00022679"/>
    </source>
</evidence>
<feature type="region of interest" description="Disordered" evidence="14">
    <location>
        <begin position="632"/>
        <end position="659"/>
    </location>
</feature>
<evidence type="ECO:0000256" key="10">
    <source>
        <dbReference type="ARBA" id="ARBA00023306"/>
    </source>
</evidence>
<keyword evidence="4" id="KW-0723">Serine/threonine-protein kinase</keyword>
<dbReference type="PROSITE" id="PS50011">
    <property type="entry name" value="PROTEIN_KINASE_DOM"/>
    <property type="match status" value="1"/>
</dbReference>
<dbReference type="GO" id="GO:0005634">
    <property type="term" value="C:nucleus"/>
    <property type="evidence" value="ECO:0007669"/>
    <property type="project" value="TreeGrafter"/>
</dbReference>
<dbReference type="PROSITE" id="PS00108">
    <property type="entry name" value="PROTEIN_KINASE_ST"/>
    <property type="match status" value="1"/>
</dbReference>
<feature type="region of interest" description="Disordered" evidence="14">
    <location>
        <begin position="1"/>
        <end position="264"/>
    </location>
</feature>
<evidence type="ECO:0000256" key="7">
    <source>
        <dbReference type="ARBA" id="ARBA00022741"/>
    </source>
</evidence>
<evidence type="ECO:0000313" key="17">
    <source>
        <dbReference type="Proteomes" id="UP001175271"/>
    </source>
</evidence>
<dbReference type="Proteomes" id="UP001175271">
    <property type="component" value="Unassembled WGS sequence"/>
</dbReference>
<dbReference type="SMART" id="SM00220">
    <property type="entry name" value="S_TKc"/>
    <property type="match status" value="1"/>
</dbReference>
<reference evidence="16" key="1">
    <citation type="submission" date="2023-06" db="EMBL/GenBank/DDBJ databases">
        <title>Genomic analysis of the entomopathogenic nematode Steinernema hermaphroditum.</title>
        <authorList>
            <person name="Schwarz E.M."/>
            <person name="Heppert J.K."/>
            <person name="Baniya A."/>
            <person name="Schwartz H.T."/>
            <person name="Tan C.-H."/>
            <person name="Antoshechkin I."/>
            <person name="Sternberg P.W."/>
            <person name="Goodrich-Blair H."/>
            <person name="Dillman A.R."/>
        </authorList>
    </citation>
    <scope>NUCLEOTIDE SEQUENCE</scope>
    <source>
        <strain evidence="16">PS9179</strain>
        <tissue evidence="16">Whole animal</tissue>
    </source>
</reference>
<name>A0AA39HSD2_9BILA</name>
<dbReference type="InterPro" id="IPR050108">
    <property type="entry name" value="CDK"/>
</dbReference>
<dbReference type="InterPro" id="IPR045267">
    <property type="entry name" value="CDK11/PITSLRE_STKc"/>
</dbReference>
<dbReference type="PANTHER" id="PTHR24056">
    <property type="entry name" value="CELL DIVISION PROTEIN KINASE"/>
    <property type="match status" value="1"/>
</dbReference>
<proteinExistence type="inferred from homology"/>
<comment type="cofactor">
    <cofactor evidence="1">
        <name>Mg(2+)</name>
        <dbReference type="ChEBI" id="CHEBI:18420"/>
    </cofactor>
</comment>
<keyword evidence="9" id="KW-0067">ATP-binding</keyword>
<dbReference type="FunFam" id="1.10.510.10:FF:000124">
    <property type="entry name" value="cyclin-dependent kinase 11B isoform X1"/>
    <property type="match status" value="1"/>
</dbReference>
<organism evidence="16 17">
    <name type="scientific">Steinernema hermaphroditum</name>
    <dbReference type="NCBI Taxonomy" id="289476"/>
    <lineage>
        <taxon>Eukaryota</taxon>
        <taxon>Metazoa</taxon>
        <taxon>Ecdysozoa</taxon>
        <taxon>Nematoda</taxon>
        <taxon>Chromadorea</taxon>
        <taxon>Rhabditida</taxon>
        <taxon>Tylenchina</taxon>
        <taxon>Panagrolaimomorpha</taxon>
        <taxon>Strongyloidoidea</taxon>
        <taxon>Steinernematidae</taxon>
        <taxon>Steinernema</taxon>
    </lineage>
</organism>
<evidence type="ECO:0000256" key="8">
    <source>
        <dbReference type="ARBA" id="ARBA00022777"/>
    </source>
</evidence>
<keyword evidence="5" id="KW-0597">Phosphoprotein</keyword>
<dbReference type="InterPro" id="IPR008271">
    <property type="entry name" value="Ser/Thr_kinase_AS"/>
</dbReference>
<keyword evidence="17" id="KW-1185">Reference proteome</keyword>
<dbReference type="Pfam" id="PF00069">
    <property type="entry name" value="Pkinase"/>
    <property type="match status" value="1"/>
</dbReference>
<feature type="compositionally biased region" description="Polar residues" evidence="14">
    <location>
        <begin position="176"/>
        <end position="190"/>
    </location>
</feature>
<evidence type="ECO:0000256" key="13">
    <source>
        <dbReference type="ARBA" id="ARBA00079859"/>
    </source>
</evidence>
<evidence type="ECO:0000256" key="4">
    <source>
        <dbReference type="ARBA" id="ARBA00022527"/>
    </source>
</evidence>
<feature type="compositionally biased region" description="Basic and acidic residues" evidence="14">
    <location>
        <begin position="113"/>
        <end position="158"/>
    </location>
</feature>
<dbReference type="Gene3D" id="1.10.510.10">
    <property type="entry name" value="Transferase(Phosphotransferase) domain 1"/>
    <property type="match status" value="1"/>
</dbReference>
<comment type="catalytic activity">
    <reaction evidence="11">
        <text>L-threonyl-[protein] + ATP = O-phospho-L-threonyl-[protein] + ADP + H(+)</text>
        <dbReference type="Rhea" id="RHEA:46608"/>
        <dbReference type="Rhea" id="RHEA-COMP:11060"/>
        <dbReference type="Rhea" id="RHEA-COMP:11605"/>
        <dbReference type="ChEBI" id="CHEBI:15378"/>
        <dbReference type="ChEBI" id="CHEBI:30013"/>
        <dbReference type="ChEBI" id="CHEBI:30616"/>
        <dbReference type="ChEBI" id="CHEBI:61977"/>
        <dbReference type="ChEBI" id="CHEBI:456216"/>
        <dbReference type="EC" id="2.7.11.22"/>
    </reaction>
</comment>
<keyword evidence="8" id="KW-0418">Kinase</keyword>
<dbReference type="Gene3D" id="3.30.200.20">
    <property type="entry name" value="Phosphorylase Kinase, domain 1"/>
    <property type="match status" value="1"/>
</dbReference>
<feature type="domain" description="Protein kinase" evidence="15">
    <location>
        <begin position="323"/>
        <end position="613"/>
    </location>
</feature>
<evidence type="ECO:0000256" key="14">
    <source>
        <dbReference type="SAM" id="MobiDB-lite"/>
    </source>
</evidence>
<evidence type="ECO:0000256" key="11">
    <source>
        <dbReference type="ARBA" id="ARBA00047811"/>
    </source>
</evidence>
<evidence type="ECO:0000256" key="1">
    <source>
        <dbReference type="ARBA" id="ARBA00001946"/>
    </source>
</evidence>
<dbReference type="GO" id="GO:0007346">
    <property type="term" value="P:regulation of mitotic cell cycle"/>
    <property type="evidence" value="ECO:0007669"/>
    <property type="project" value="TreeGrafter"/>
</dbReference>
<dbReference type="SUPFAM" id="SSF56112">
    <property type="entry name" value="Protein kinase-like (PK-like)"/>
    <property type="match status" value="1"/>
</dbReference>
<keyword evidence="7" id="KW-0547">Nucleotide-binding</keyword>
<evidence type="ECO:0000256" key="12">
    <source>
        <dbReference type="ARBA" id="ARBA00048367"/>
    </source>
</evidence>
<dbReference type="FunFam" id="3.30.200.20:FF:000054">
    <property type="entry name" value="Cyclin-dependent kinase 11B"/>
    <property type="match status" value="1"/>
</dbReference>
<comment type="catalytic activity">
    <reaction evidence="12">
        <text>L-seryl-[protein] + ATP = O-phospho-L-seryl-[protein] + ADP + H(+)</text>
        <dbReference type="Rhea" id="RHEA:17989"/>
        <dbReference type="Rhea" id="RHEA-COMP:9863"/>
        <dbReference type="Rhea" id="RHEA-COMP:11604"/>
        <dbReference type="ChEBI" id="CHEBI:15378"/>
        <dbReference type="ChEBI" id="CHEBI:29999"/>
        <dbReference type="ChEBI" id="CHEBI:30616"/>
        <dbReference type="ChEBI" id="CHEBI:83421"/>
        <dbReference type="ChEBI" id="CHEBI:456216"/>
        <dbReference type="EC" id="2.7.11.22"/>
    </reaction>
</comment>
<dbReference type="EMBL" id="JAUCMV010000003">
    <property type="protein sequence ID" value="KAK0410008.1"/>
    <property type="molecule type" value="Genomic_DNA"/>
</dbReference>
<sequence length="687" mass="78564">MDDIHSPEPYYTSIASSDEGEADDGPFEAKREAKRRHHSGSGGEEPFSVQPEGQTSRLRHDSHKSSKHRSREDKSKHSHSSRHAEKEKSTHSRRHHKSPSSHHSSSHHKDRSSHREDPKKSHSRRSDSPRKRRPSAGDEKNHSSKRTRVQEEQDKTPEMMETEENVEVKDEAKYSPASNASHESGASTSGADVKESESVAHRSGHRWSKFESDSDEENREQRSPTPPKLGSFLSRFARENRVTLDTESDDENTDEELFESKDRRNLDTSDFADKDFEDLTEEEKAMMSPEALAKREEEYQKGLIAQLPVYFPGVQGCRNVAEFECLNRIEEGTFGVVYRAREKKTDEIVALKRLKMEREKEGFPITSLREVNMLLKAGSHPNVVNVREIVVGSNMDKIYLVMEYVEHDMKALMETLKNRKKNFPIGQVKTLLHQLLSGCAHMHSEWILHRDLKTSNLLLSHKGILKIGDFGLAREFGDPLKEYTPIVVTLWYRAPELLLGAKKYSTPIDMWSVGCIFAEFLKLMPLFPGKSEMDEVNKIFMELGSPSEKIWPGYSELPYVKQCSFTHYPYNQLRKKFGSNVITDTGFQLLNRFLTYNPDRRISAAEALDHPWFAEEPQPIPPDMFPTWPAKSELSKMPARSPPRPSSKNAIPAHAPTQAEIEMLKQLNVDPQKMSGGFNLRFDAPKF</sequence>
<dbReference type="InterPro" id="IPR011009">
    <property type="entry name" value="Kinase-like_dom_sf"/>
</dbReference>
<comment type="caution">
    <text evidence="16">The sequence shown here is derived from an EMBL/GenBank/DDBJ whole genome shotgun (WGS) entry which is preliminary data.</text>
</comment>
<evidence type="ECO:0000256" key="5">
    <source>
        <dbReference type="ARBA" id="ARBA00022553"/>
    </source>
</evidence>
<dbReference type="CDD" id="cd07843">
    <property type="entry name" value="STKc_CDC2L1"/>
    <property type="match status" value="1"/>
</dbReference>
<evidence type="ECO:0000256" key="2">
    <source>
        <dbReference type="ARBA" id="ARBA00006485"/>
    </source>
</evidence>
<evidence type="ECO:0000259" key="15">
    <source>
        <dbReference type="PROSITE" id="PS50011"/>
    </source>
</evidence>
<feature type="compositionally biased region" description="Acidic residues" evidence="14">
    <location>
        <begin position="246"/>
        <end position="257"/>
    </location>
</feature>
<gene>
    <name evidence="16" type="ORF">QR680_004895</name>
</gene>
<dbReference type="EC" id="2.7.11.22" evidence="3"/>
<evidence type="ECO:0000313" key="16">
    <source>
        <dbReference type="EMBL" id="KAK0410008.1"/>
    </source>
</evidence>
<feature type="compositionally biased region" description="Basic residues" evidence="14">
    <location>
        <begin position="91"/>
        <end position="112"/>
    </location>
</feature>
<dbReference type="PANTHER" id="PTHR24056:SF107">
    <property type="entry name" value="CYCLIN-DEPENDENT KINASE 11A-RELATED"/>
    <property type="match status" value="1"/>
</dbReference>
<dbReference type="AlphaFoldDB" id="A0AA39HSD2"/>
<evidence type="ECO:0000256" key="9">
    <source>
        <dbReference type="ARBA" id="ARBA00022840"/>
    </source>
</evidence>
<feature type="compositionally biased region" description="Basic residues" evidence="14">
    <location>
        <begin position="60"/>
        <end position="69"/>
    </location>
</feature>
<accession>A0AA39HSD2</accession>
<dbReference type="GO" id="GO:0005524">
    <property type="term" value="F:ATP binding"/>
    <property type="evidence" value="ECO:0007669"/>
    <property type="project" value="UniProtKB-KW"/>
</dbReference>